<proteinExistence type="predicted"/>
<evidence type="ECO:0000313" key="4">
    <source>
        <dbReference type="WBParaSite" id="HPBE_0000879401-mRNA-1"/>
    </source>
</evidence>
<reference evidence="4" key="2">
    <citation type="submission" date="2019-09" db="UniProtKB">
        <authorList>
            <consortium name="WormBaseParasite"/>
        </authorList>
    </citation>
    <scope>IDENTIFICATION</scope>
</reference>
<dbReference type="AlphaFoldDB" id="A0A183FMY1"/>
<evidence type="ECO:0000256" key="1">
    <source>
        <dbReference type="SAM" id="MobiDB-lite"/>
    </source>
</evidence>
<accession>A0A183FMY1</accession>
<evidence type="ECO:0000313" key="2">
    <source>
        <dbReference type="EMBL" id="VDO77825.1"/>
    </source>
</evidence>
<feature type="region of interest" description="Disordered" evidence="1">
    <location>
        <begin position="144"/>
        <end position="204"/>
    </location>
</feature>
<feature type="region of interest" description="Disordered" evidence="1">
    <location>
        <begin position="96"/>
        <end position="115"/>
    </location>
</feature>
<protein>
    <submittedName>
        <fullName evidence="4">BAG domain-containing protein</fullName>
    </submittedName>
</protein>
<reference evidence="2 3" key="1">
    <citation type="submission" date="2018-11" db="EMBL/GenBank/DDBJ databases">
        <authorList>
            <consortium name="Pathogen Informatics"/>
        </authorList>
    </citation>
    <scope>NUCLEOTIDE SEQUENCE [LARGE SCALE GENOMIC DNA]</scope>
</reference>
<accession>A0A3P8BZ22</accession>
<dbReference type="WBParaSite" id="HPBE_0000879401-mRNA-1">
    <property type="protein sequence ID" value="HPBE_0000879401-mRNA-1"/>
    <property type="gene ID" value="HPBE_0000879401"/>
</dbReference>
<keyword evidence="3" id="KW-1185">Reference proteome</keyword>
<evidence type="ECO:0000313" key="3">
    <source>
        <dbReference type="Proteomes" id="UP000050761"/>
    </source>
</evidence>
<gene>
    <name evidence="2" type="ORF">HPBE_LOCUS8795</name>
</gene>
<sequence length="204" mass="23308">MSGAVQEISTWINATSSPEGEDFSIQRRRLRSAKISLEVNVRYVENALAKYLDAVDNLDVEAPEEIQKRVSLNVEKAEDIVHQAQDLLITVEQRSDELKEQEKNQPNAAPGTTLAPIPIPKFGGWIWEWKSFWEAFSHKVHSKDITTKQSLRNESPTQRIGGRSQGFNPTIRDFEQDIFTDHRTPTPEIWREGSTPRRTPEKTA</sequence>
<name>A0A183FMY1_HELPZ</name>
<organism evidence="3 4">
    <name type="scientific">Heligmosomoides polygyrus</name>
    <name type="common">Parasitic roundworm</name>
    <dbReference type="NCBI Taxonomy" id="6339"/>
    <lineage>
        <taxon>Eukaryota</taxon>
        <taxon>Metazoa</taxon>
        <taxon>Ecdysozoa</taxon>
        <taxon>Nematoda</taxon>
        <taxon>Chromadorea</taxon>
        <taxon>Rhabditida</taxon>
        <taxon>Rhabditina</taxon>
        <taxon>Rhabditomorpha</taxon>
        <taxon>Strongyloidea</taxon>
        <taxon>Heligmosomidae</taxon>
        <taxon>Heligmosomoides</taxon>
    </lineage>
</organism>
<dbReference type="EMBL" id="UZAH01026254">
    <property type="protein sequence ID" value="VDO77825.1"/>
    <property type="molecule type" value="Genomic_DNA"/>
</dbReference>
<feature type="compositionally biased region" description="Basic and acidic residues" evidence="1">
    <location>
        <begin position="172"/>
        <end position="204"/>
    </location>
</feature>
<feature type="compositionally biased region" description="Polar residues" evidence="1">
    <location>
        <begin position="147"/>
        <end position="158"/>
    </location>
</feature>
<dbReference type="Proteomes" id="UP000050761">
    <property type="component" value="Unassembled WGS sequence"/>
</dbReference>